<evidence type="ECO:0000256" key="1">
    <source>
        <dbReference type="ARBA" id="ARBA00022679"/>
    </source>
</evidence>
<comment type="catalytic activity">
    <reaction evidence="5">
        <text>L-seryl-[protein] + acetyl-CoA = O-acetyl-L-seryl-[protein] + CoA</text>
        <dbReference type="Rhea" id="RHEA:59392"/>
        <dbReference type="Rhea" id="RHEA-COMP:9863"/>
        <dbReference type="Rhea" id="RHEA-COMP:15352"/>
        <dbReference type="ChEBI" id="CHEBI:29999"/>
        <dbReference type="ChEBI" id="CHEBI:57287"/>
        <dbReference type="ChEBI" id="CHEBI:57288"/>
        <dbReference type="ChEBI" id="CHEBI:141128"/>
    </reaction>
    <physiologicalReaction direction="left-to-right" evidence="5">
        <dbReference type="Rhea" id="RHEA:59393"/>
    </physiologicalReaction>
</comment>
<dbReference type="Pfam" id="PF03421">
    <property type="entry name" value="Acetyltransf_14"/>
    <property type="match status" value="1"/>
</dbReference>
<sequence>MISGATGAEIANGVKPNETATMSASSNLFSSHVTTINQTTTPSPQSAAPATPVMSSKLYALYEEAKKGCIHSYLAYAEYLFANHIQPDRRLRHLDQVHLPTMVATVNRLYPGINLHFGDIDQIHELIMNNQEGNQRFRFLKKQMPRHFSFFDICIRPGLPVRITGIDAAGMPTANLICSEMAIPCQSFDYEIKTQKSPEDCTIFSLEFAIQCHINEKAFDLTVDNIITHHFREKNSYNTNKIKNSWTSLPADFYIHTQARSTLKDTCLEHKYVESIKMTLSAWQEKHLRPLTTSLTSIDAPKYYNSSIEERRLELIRMIIPQ</sequence>
<proteinExistence type="inferred from homology"/>
<dbReference type="AlphaFoldDB" id="A0A6B9G3F5"/>
<keyword evidence="2" id="KW-0012">Acyltransferase</keyword>
<dbReference type="GO" id="GO:0016746">
    <property type="term" value="F:acyltransferase activity"/>
    <property type="evidence" value="ECO:0007669"/>
    <property type="project" value="UniProtKB-KW"/>
</dbReference>
<keyword evidence="6" id="KW-0614">Plasmid</keyword>
<name>A0A6B9G3F5_PANCY</name>
<gene>
    <name evidence="6" type="ORF">CUN67_24370</name>
</gene>
<organism evidence="6 7">
    <name type="scientific">Pantoea cypripedii</name>
    <name type="common">Pectobacterium cypripedii</name>
    <name type="synonym">Erwinia cypripedii</name>
    <dbReference type="NCBI Taxonomy" id="55209"/>
    <lineage>
        <taxon>Bacteria</taxon>
        <taxon>Pseudomonadati</taxon>
        <taxon>Pseudomonadota</taxon>
        <taxon>Gammaproteobacteria</taxon>
        <taxon>Enterobacterales</taxon>
        <taxon>Erwiniaceae</taxon>
        <taxon>Pantoea</taxon>
    </lineage>
</organism>
<dbReference type="RefSeq" id="WP_208718027.1">
    <property type="nucleotide sequence ID" value="NZ_CP024770.1"/>
</dbReference>
<evidence type="ECO:0000256" key="3">
    <source>
        <dbReference type="ARBA" id="ARBA00023785"/>
    </source>
</evidence>
<geneLocation type="plasmid" evidence="7">
    <name>pne1b</name>
</geneLocation>
<accession>A0A6B9G3F5</accession>
<dbReference type="EMBL" id="CP024770">
    <property type="protein sequence ID" value="QGY32131.1"/>
    <property type="molecule type" value="Genomic_DNA"/>
</dbReference>
<comment type="catalytic activity">
    <reaction evidence="4">
        <text>L-threonyl-[protein] + acetyl-CoA = O-acetyl-L-threonyl-[protein] + CoA</text>
        <dbReference type="Rhea" id="RHEA:65340"/>
        <dbReference type="Rhea" id="RHEA-COMP:11060"/>
        <dbReference type="Rhea" id="RHEA-COMP:16780"/>
        <dbReference type="ChEBI" id="CHEBI:30013"/>
        <dbReference type="ChEBI" id="CHEBI:57287"/>
        <dbReference type="ChEBI" id="CHEBI:57288"/>
        <dbReference type="ChEBI" id="CHEBI:141025"/>
    </reaction>
    <physiologicalReaction direction="left-to-right" evidence="4">
        <dbReference type="Rhea" id="RHEA:65341"/>
    </physiologicalReaction>
</comment>
<dbReference type="InterPro" id="IPR005083">
    <property type="entry name" value="YopJ-like"/>
</dbReference>
<evidence type="ECO:0000313" key="7">
    <source>
        <dbReference type="Proteomes" id="UP000502005"/>
    </source>
</evidence>
<reference evidence="6 7" key="1">
    <citation type="submission" date="2017-11" db="EMBL/GenBank/DDBJ databases">
        <title>Genome sequence of Pantoea cypripedii NE1.</title>
        <authorList>
            <person name="Nascimento F.X."/>
        </authorList>
    </citation>
    <scope>NUCLEOTIDE SEQUENCE [LARGE SCALE GENOMIC DNA]</scope>
    <source>
        <strain evidence="6 7">NE1</strain>
        <plasmid evidence="7">pne1b</plasmid>
    </source>
</reference>
<comment type="similarity">
    <text evidence="3">Belongs to the acetyltransferase YopJ family.</text>
</comment>
<protein>
    <submittedName>
        <fullName evidence="6">Uncharacterized protein</fullName>
    </submittedName>
</protein>
<evidence type="ECO:0000256" key="4">
    <source>
        <dbReference type="ARBA" id="ARBA00048364"/>
    </source>
</evidence>
<evidence type="ECO:0000256" key="2">
    <source>
        <dbReference type="ARBA" id="ARBA00023315"/>
    </source>
</evidence>
<evidence type="ECO:0000313" key="6">
    <source>
        <dbReference type="EMBL" id="QGY32131.1"/>
    </source>
</evidence>
<keyword evidence="1" id="KW-0808">Transferase</keyword>
<evidence type="ECO:0000256" key="5">
    <source>
        <dbReference type="ARBA" id="ARBA00048662"/>
    </source>
</evidence>
<dbReference type="Proteomes" id="UP000502005">
    <property type="component" value="Plasmid pNE1B"/>
</dbReference>